<proteinExistence type="predicted"/>
<accession>A0AAW2JXQ2</accession>
<dbReference type="AlphaFoldDB" id="A0AAW2JXQ2"/>
<gene>
    <name evidence="1" type="ORF">Sradi_6573400</name>
</gene>
<feature type="non-terminal residue" evidence="1">
    <location>
        <position position="50"/>
    </location>
</feature>
<dbReference type="EMBL" id="JACGWJ010000031">
    <property type="protein sequence ID" value="KAL0299136.1"/>
    <property type="molecule type" value="Genomic_DNA"/>
</dbReference>
<name>A0AAW2JXQ2_SESRA</name>
<evidence type="ECO:0000313" key="1">
    <source>
        <dbReference type="EMBL" id="KAL0299136.1"/>
    </source>
</evidence>
<organism evidence="1">
    <name type="scientific">Sesamum radiatum</name>
    <name type="common">Black benniseed</name>
    <dbReference type="NCBI Taxonomy" id="300843"/>
    <lineage>
        <taxon>Eukaryota</taxon>
        <taxon>Viridiplantae</taxon>
        <taxon>Streptophyta</taxon>
        <taxon>Embryophyta</taxon>
        <taxon>Tracheophyta</taxon>
        <taxon>Spermatophyta</taxon>
        <taxon>Magnoliopsida</taxon>
        <taxon>eudicotyledons</taxon>
        <taxon>Gunneridae</taxon>
        <taxon>Pentapetalae</taxon>
        <taxon>asterids</taxon>
        <taxon>lamiids</taxon>
        <taxon>Lamiales</taxon>
        <taxon>Pedaliaceae</taxon>
        <taxon>Sesamum</taxon>
    </lineage>
</organism>
<reference evidence="1" key="2">
    <citation type="journal article" date="2024" name="Plant">
        <title>Genomic evolution and insights into agronomic trait innovations of Sesamum species.</title>
        <authorList>
            <person name="Miao H."/>
            <person name="Wang L."/>
            <person name="Qu L."/>
            <person name="Liu H."/>
            <person name="Sun Y."/>
            <person name="Le M."/>
            <person name="Wang Q."/>
            <person name="Wei S."/>
            <person name="Zheng Y."/>
            <person name="Lin W."/>
            <person name="Duan Y."/>
            <person name="Cao H."/>
            <person name="Xiong S."/>
            <person name="Wang X."/>
            <person name="Wei L."/>
            <person name="Li C."/>
            <person name="Ma Q."/>
            <person name="Ju M."/>
            <person name="Zhao R."/>
            <person name="Li G."/>
            <person name="Mu C."/>
            <person name="Tian Q."/>
            <person name="Mei H."/>
            <person name="Zhang T."/>
            <person name="Gao T."/>
            <person name="Zhang H."/>
        </authorList>
    </citation>
    <scope>NUCLEOTIDE SEQUENCE</scope>
    <source>
        <strain evidence="1">G02</strain>
    </source>
</reference>
<sequence length="50" mass="5793">MVSANREMVVYCFDTLVAHYNSEEAPPPAFDEGQQYGMPLFLLFFWIVCD</sequence>
<protein>
    <submittedName>
        <fullName evidence="1">Uncharacterized protein</fullName>
    </submittedName>
</protein>
<reference evidence="1" key="1">
    <citation type="submission" date="2020-06" db="EMBL/GenBank/DDBJ databases">
        <authorList>
            <person name="Li T."/>
            <person name="Hu X."/>
            <person name="Zhang T."/>
            <person name="Song X."/>
            <person name="Zhang H."/>
            <person name="Dai N."/>
            <person name="Sheng W."/>
            <person name="Hou X."/>
            <person name="Wei L."/>
        </authorList>
    </citation>
    <scope>NUCLEOTIDE SEQUENCE</scope>
    <source>
        <strain evidence="1">G02</strain>
        <tissue evidence="1">Leaf</tissue>
    </source>
</reference>
<comment type="caution">
    <text evidence="1">The sequence shown here is derived from an EMBL/GenBank/DDBJ whole genome shotgun (WGS) entry which is preliminary data.</text>
</comment>